<accession>L1IRV8</accession>
<evidence type="ECO:0000313" key="1">
    <source>
        <dbReference type="EMBL" id="EKX39006.1"/>
    </source>
</evidence>
<dbReference type="Proteomes" id="UP000011087">
    <property type="component" value="Unassembled WGS sequence"/>
</dbReference>
<gene>
    <name evidence="1" type="ORF">GUITHDRAFT_154540</name>
</gene>
<dbReference type="RefSeq" id="XP_005825986.1">
    <property type="nucleotide sequence ID" value="XM_005825929.1"/>
</dbReference>
<reference evidence="2" key="3">
    <citation type="submission" date="2015-06" db="UniProtKB">
        <authorList>
            <consortium name="EnsemblProtists"/>
        </authorList>
    </citation>
    <scope>IDENTIFICATION</scope>
</reference>
<evidence type="ECO:0000313" key="3">
    <source>
        <dbReference type="Proteomes" id="UP000011087"/>
    </source>
</evidence>
<dbReference type="EnsemblProtists" id="EKX39006">
    <property type="protein sequence ID" value="EKX39006"/>
    <property type="gene ID" value="GUITHDRAFT_154540"/>
</dbReference>
<dbReference type="PaxDb" id="55529-EKX39006"/>
<name>L1IRV8_GUITC</name>
<proteinExistence type="predicted"/>
<dbReference type="EMBL" id="JH993043">
    <property type="protein sequence ID" value="EKX39006.1"/>
    <property type="molecule type" value="Genomic_DNA"/>
</dbReference>
<dbReference type="GeneID" id="17295810"/>
<sequence>MTLAKEEKAPPGMWTANSRPLSLLPEKRHERRLKRRAKVAALKELNAKQRKADTPEQKARDALIAKLQRKLHRRK</sequence>
<evidence type="ECO:0000313" key="2">
    <source>
        <dbReference type="EnsemblProtists" id="EKX39006"/>
    </source>
</evidence>
<organism evidence="1">
    <name type="scientific">Guillardia theta (strain CCMP2712)</name>
    <name type="common">Cryptophyte</name>
    <dbReference type="NCBI Taxonomy" id="905079"/>
    <lineage>
        <taxon>Eukaryota</taxon>
        <taxon>Cryptophyceae</taxon>
        <taxon>Pyrenomonadales</taxon>
        <taxon>Geminigeraceae</taxon>
        <taxon>Guillardia</taxon>
    </lineage>
</organism>
<dbReference type="HOGENOM" id="CLU_2676311_0_0_1"/>
<reference evidence="3" key="2">
    <citation type="submission" date="2012-11" db="EMBL/GenBank/DDBJ databases">
        <authorList>
            <person name="Kuo A."/>
            <person name="Curtis B.A."/>
            <person name="Tanifuji G."/>
            <person name="Burki F."/>
            <person name="Gruber A."/>
            <person name="Irimia M."/>
            <person name="Maruyama S."/>
            <person name="Arias M.C."/>
            <person name="Ball S.G."/>
            <person name="Gile G.H."/>
            <person name="Hirakawa Y."/>
            <person name="Hopkins J.F."/>
            <person name="Rensing S.A."/>
            <person name="Schmutz J."/>
            <person name="Symeonidi A."/>
            <person name="Elias M."/>
            <person name="Eveleigh R.J."/>
            <person name="Herman E.K."/>
            <person name="Klute M.J."/>
            <person name="Nakayama T."/>
            <person name="Obornik M."/>
            <person name="Reyes-Prieto A."/>
            <person name="Armbrust E.V."/>
            <person name="Aves S.J."/>
            <person name="Beiko R.G."/>
            <person name="Coutinho P."/>
            <person name="Dacks J.B."/>
            <person name="Durnford D.G."/>
            <person name="Fast N.M."/>
            <person name="Green B.R."/>
            <person name="Grisdale C."/>
            <person name="Hempe F."/>
            <person name="Henrissat B."/>
            <person name="Hoppner M.P."/>
            <person name="Ishida K.-I."/>
            <person name="Kim E."/>
            <person name="Koreny L."/>
            <person name="Kroth P.G."/>
            <person name="Liu Y."/>
            <person name="Malik S.-B."/>
            <person name="Maier U.G."/>
            <person name="McRose D."/>
            <person name="Mock T."/>
            <person name="Neilson J.A."/>
            <person name="Onodera N.T."/>
            <person name="Poole A.M."/>
            <person name="Pritham E.J."/>
            <person name="Richards T.A."/>
            <person name="Rocap G."/>
            <person name="Roy S.W."/>
            <person name="Sarai C."/>
            <person name="Schaack S."/>
            <person name="Shirato S."/>
            <person name="Slamovits C.H."/>
            <person name="Spencer D.F."/>
            <person name="Suzuki S."/>
            <person name="Worden A.Z."/>
            <person name="Zauner S."/>
            <person name="Barry K."/>
            <person name="Bell C."/>
            <person name="Bharti A.K."/>
            <person name="Crow J.A."/>
            <person name="Grimwood J."/>
            <person name="Kramer R."/>
            <person name="Lindquist E."/>
            <person name="Lucas S."/>
            <person name="Salamov A."/>
            <person name="McFadden G.I."/>
            <person name="Lane C.E."/>
            <person name="Keeling P.J."/>
            <person name="Gray M.W."/>
            <person name="Grigoriev I.V."/>
            <person name="Archibald J.M."/>
        </authorList>
    </citation>
    <scope>NUCLEOTIDE SEQUENCE</scope>
    <source>
        <strain evidence="3">CCMP2712</strain>
    </source>
</reference>
<reference evidence="1 3" key="1">
    <citation type="journal article" date="2012" name="Nature">
        <title>Algal genomes reveal evolutionary mosaicism and the fate of nucleomorphs.</title>
        <authorList>
            <consortium name="DOE Joint Genome Institute"/>
            <person name="Curtis B.A."/>
            <person name="Tanifuji G."/>
            <person name="Burki F."/>
            <person name="Gruber A."/>
            <person name="Irimia M."/>
            <person name="Maruyama S."/>
            <person name="Arias M.C."/>
            <person name="Ball S.G."/>
            <person name="Gile G.H."/>
            <person name="Hirakawa Y."/>
            <person name="Hopkins J.F."/>
            <person name="Kuo A."/>
            <person name="Rensing S.A."/>
            <person name="Schmutz J."/>
            <person name="Symeonidi A."/>
            <person name="Elias M."/>
            <person name="Eveleigh R.J."/>
            <person name="Herman E.K."/>
            <person name="Klute M.J."/>
            <person name="Nakayama T."/>
            <person name="Obornik M."/>
            <person name="Reyes-Prieto A."/>
            <person name="Armbrust E.V."/>
            <person name="Aves S.J."/>
            <person name="Beiko R.G."/>
            <person name="Coutinho P."/>
            <person name="Dacks J.B."/>
            <person name="Durnford D.G."/>
            <person name="Fast N.M."/>
            <person name="Green B.R."/>
            <person name="Grisdale C.J."/>
            <person name="Hempel F."/>
            <person name="Henrissat B."/>
            <person name="Hoppner M.P."/>
            <person name="Ishida K."/>
            <person name="Kim E."/>
            <person name="Koreny L."/>
            <person name="Kroth P.G."/>
            <person name="Liu Y."/>
            <person name="Malik S.B."/>
            <person name="Maier U.G."/>
            <person name="McRose D."/>
            <person name="Mock T."/>
            <person name="Neilson J.A."/>
            <person name="Onodera N.T."/>
            <person name="Poole A.M."/>
            <person name="Pritham E.J."/>
            <person name="Richards T.A."/>
            <person name="Rocap G."/>
            <person name="Roy S.W."/>
            <person name="Sarai C."/>
            <person name="Schaack S."/>
            <person name="Shirato S."/>
            <person name="Slamovits C.H."/>
            <person name="Spencer D.F."/>
            <person name="Suzuki S."/>
            <person name="Worden A.Z."/>
            <person name="Zauner S."/>
            <person name="Barry K."/>
            <person name="Bell C."/>
            <person name="Bharti A.K."/>
            <person name="Crow J.A."/>
            <person name="Grimwood J."/>
            <person name="Kramer R."/>
            <person name="Lindquist E."/>
            <person name="Lucas S."/>
            <person name="Salamov A."/>
            <person name="McFadden G.I."/>
            <person name="Lane C.E."/>
            <person name="Keeling P.J."/>
            <person name="Gray M.W."/>
            <person name="Grigoriev I.V."/>
            <person name="Archibald J.M."/>
        </authorList>
    </citation>
    <scope>NUCLEOTIDE SEQUENCE</scope>
    <source>
        <strain evidence="1 3">CCMP2712</strain>
    </source>
</reference>
<protein>
    <submittedName>
        <fullName evidence="1 2">Uncharacterized protein</fullName>
    </submittedName>
</protein>
<dbReference type="AlphaFoldDB" id="L1IRV8"/>
<dbReference type="KEGG" id="gtt:GUITHDRAFT_154540"/>
<keyword evidence="3" id="KW-1185">Reference proteome</keyword>